<feature type="domain" description="TAZ-type" evidence="14">
    <location>
        <begin position="196"/>
        <end position="279"/>
    </location>
</feature>
<keyword evidence="10" id="KW-0539">Nucleus</keyword>
<dbReference type="GO" id="GO:0005667">
    <property type="term" value="C:transcription regulator complex"/>
    <property type="evidence" value="ECO:0007669"/>
    <property type="project" value="TreeGrafter"/>
</dbReference>
<name>A0A6P8ZB89_THRPL</name>
<evidence type="ECO:0000313" key="15">
    <source>
        <dbReference type="Proteomes" id="UP000515158"/>
    </source>
</evidence>
<reference evidence="16" key="1">
    <citation type="submission" date="2025-08" db="UniProtKB">
        <authorList>
            <consortium name="RefSeq"/>
        </authorList>
    </citation>
    <scope>IDENTIFICATION</scope>
    <source>
        <tissue evidence="16">Total insect</tissue>
    </source>
</reference>
<dbReference type="InterPro" id="IPR035898">
    <property type="entry name" value="TAZ_dom_sf"/>
</dbReference>
<dbReference type="PANTHER" id="PTHR13808:SF1">
    <property type="entry name" value="HISTONE ACETYLTRANSFERASE"/>
    <property type="match status" value="1"/>
</dbReference>
<keyword evidence="5 12" id="KW-0863">Zinc-finger</keyword>
<keyword evidence="8" id="KW-0805">Transcription regulation</keyword>
<dbReference type="PROSITE" id="PS50134">
    <property type="entry name" value="ZF_TAZ"/>
    <property type="match status" value="1"/>
</dbReference>
<dbReference type="AlphaFoldDB" id="A0A6P8ZB89"/>
<evidence type="ECO:0000256" key="2">
    <source>
        <dbReference type="ARBA" id="ARBA00013184"/>
    </source>
</evidence>
<dbReference type="GO" id="GO:0004402">
    <property type="term" value="F:histone acetyltransferase activity"/>
    <property type="evidence" value="ECO:0007669"/>
    <property type="project" value="InterPro"/>
</dbReference>
<evidence type="ECO:0000256" key="9">
    <source>
        <dbReference type="ARBA" id="ARBA00023163"/>
    </source>
</evidence>
<evidence type="ECO:0000256" key="12">
    <source>
        <dbReference type="PROSITE-ProRule" id="PRU00203"/>
    </source>
</evidence>
<dbReference type="GO" id="GO:0045944">
    <property type="term" value="P:positive regulation of transcription by RNA polymerase II"/>
    <property type="evidence" value="ECO:0007669"/>
    <property type="project" value="TreeGrafter"/>
</dbReference>
<dbReference type="GO" id="GO:0008270">
    <property type="term" value="F:zinc ion binding"/>
    <property type="evidence" value="ECO:0007669"/>
    <property type="project" value="UniProtKB-KW"/>
</dbReference>
<keyword evidence="3" id="KW-0808">Transferase</keyword>
<dbReference type="Proteomes" id="UP000515158">
    <property type="component" value="Unplaced"/>
</dbReference>
<evidence type="ECO:0000256" key="11">
    <source>
        <dbReference type="ARBA" id="ARBA00048017"/>
    </source>
</evidence>
<comment type="subcellular location">
    <subcellularLocation>
        <location evidence="1">Nucleus</location>
    </subcellularLocation>
</comment>
<dbReference type="GO" id="GO:0003713">
    <property type="term" value="F:transcription coactivator activity"/>
    <property type="evidence" value="ECO:0007669"/>
    <property type="project" value="TreeGrafter"/>
</dbReference>
<evidence type="ECO:0000256" key="4">
    <source>
        <dbReference type="ARBA" id="ARBA00022723"/>
    </source>
</evidence>
<evidence type="ECO:0000256" key="6">
    <source>
        <dbReference type="ARBA" id="ARBA00022833"/>
    </source>
</evidence>
<dbReference type="GO" id="GO:0031490">
    <property type="term" value="F:chromatin DNA binding"/>
    <property type="evidence" value="ECO:0007669"/>
    <property type="project" value="TreeGrafter"/>
</dbReference>
<dbReference type="GO" id="GO:0000123">
    <property type="term" value="C:histone acetyltransferase complex"/>
    <property type="evidence" value="ECO:0007669"/>
    <property type="project" value="TreeGrafter"/>
</dbReference>
<evidence type="ECO:0000313" key="16">
    <source>
        <dbReference type="RefSeq" id="XP_034244857.1"/>
    </source>
</evidence>
<dbReference type="Gene3D" id="1.20.1020.10">
    <property type="entry name" value="TAZ domain"/>
    <property type="match status" value="1"/>
</dbReference>
<organism evidence="16">
    <name type="scientific">Thrips palmi</name>
    <name type="common">Melon thrips</name>
    <dbReference type="NCBI Taxonomy" id="161013"/>
    <lineage>
        <taxon>Eukaryota</taxon>
        <taxon>Metazoa</taxon>
        <taxon>Ecdysozoa</taxon>
        <taxon>Arthropoda</taxon>
        <taxon>Hexapoda</taxon>
        <taxon>Insecta</taxon>
        <taxon>Pterygota</taxon>
        <taxon>Neoptera</taxon>
        <taxon>Paraneoptera</taxon>
        <taxon>Thysanoptera</taxon>
        <taxon>Terebrantia</taxon>
        <taxon>Thripoidea</taxon>
        <taxon>Thripidae</taxon>
        <taxon>Thrips</taxon>
    </lineage>
</organism>
<dbReference type="OrthoDB" id="899at2759"/>
<evidence type="ECO:0000256" key="5">
    <source>
        <dbReference type="ARBA" id="ARBA00022771"/>
    </source>
</evidence>
<feature type="region of interest" description="Disordered" evidence="13">
    <location>
        <begin position="110"/>
        <end position="142"/>
    </location>
</feature>
<dbReference type="KEGG" id="tpal:117647269"/>
<sequence>MRRSEREKRLPARYSPTSSNSTDAPPRKADIMSRYMSQGFKTARLLKTAAVKTVSLPPESMSSSHNPSHGTDVLSKYAKSGEPSLFEIFGASPESGNMDVTTAQVDEIEVTGEGEQSKEPPSWIDAGHPEGKGASHPSRSDGAKWFGVPDMGFADILSESAALPLPAFPMSGGPIIEGASHDESSITTKPPSKGLAPQKKKLIQQHLILLLHAYKCERAVVTKLPCPVPFCSVMKKVQAHMRMCTDGYTCVAPFCSSSRRIMCHWKHCKTPDCVVCSRLKCIAMHKRQRELEKMKAMGQIQKQTVKQVPEVIVIDGPESPQEVKPGNPTQNVV</sequence>
<evidence type="ECO:0000256" key="1">
    <source>
        <dbReference type="ARBA" id="ARBA00004123"/>
    </source>
</evidence>
<dbReference type="InterPro" id="IPR000197">
    <property type="entry name" value="Znf_TAZ"/>
</dbReference>
<proteinExistence type="predicted"/>
<dbReference type="GO" id="GO:0005634">
    <property type="term" value="C:nucleus"/>
    <property type="evidence" value="ECO:0007669"/>
    <property type="project" value="UniProtKB-SubCell"/>
</dbReference>
<evidence type="ECO:0000256" key="8">
    <source>
        <dbReference type="ARBA" id="ARBA00023015"/>
    </source>
</evidence>
<keyword evidence="15" id="KW-1185">Reference proteome</keyword>
<accession>A0A6P8ZB89</accession>
<evidence type="ECO:0000259" key="14">
    <source>
        <dbReference type="PROSITE" id="PS50134"/>
    </source>
</evidence>
<protein>
    <recommendedName>
        <fullName evidence="2">histone acetyltransferase</fullName>
        <ecNumber evidence="2">2.3.1.48</ecNumber>
    </recommendedName>
</protein>
<dbReference type="SUPFAM" id="SSF57933">
    <property type="entry name" value="TAZ domain"/>
    <property type="match status" value="1"/>
</dbReference>
<dbReference type="GeneID" id="117647269"/>
<feature type="zinc finger region" description="TAZ-type" evidence="12">
    <location>
        <begin position="196"/>
        <end position="279"/>
    </location>
</feature>
<dbReference type="PANTHER" id="PTHR13808">
    <property type="entry name" value="CBP/P300-RELATED"/>
    <property type="match status" value="1"/>
</dbReference>
<dbReference type="Pfam" id="PF02135">
    <property type="entry name" value="zf-TAZ"/>
    <property type="match status" value="1"/>
</dbReference>
<evidence type="ECO:0000256" key="3">
    <source>
        <dbReference type="ARBA" id="ARBA00022679"/>
    </source>
</evidence>
<feature type="compositionally biased region" description="Basic and acidic residues" evidence="13">
    <location>
        <begin position="127"/>
        <end position="142"/>
    </location>
</feature>
<dbReference type="InterPro" id="IPR013178">
    <property type="entry name" value="Histone_AcTrfase_Rtt109/CBP"/>
</dbReference>
<dbReference type="InParanoid" id="A0A6P8ZB89"/>
<feature type="region of interest" description="Disordered" evidence="13">
    <location>
        <begin position="178"/>
        <end position="197"/>
    </location>
</feature>
<comment type="catalytic activity">
    <reaction evidence="11">
        <text>L-lysyl-[protein] + acetyl-CoA = N(6)-acetyl-L-lysyl-[protein] + CoA + H(+)</text>
        <dbReference type="Rhea" id="RHEA:45948"/>
        <dbReference type="Rhea" id="RHEA-COMP:9752"/>
        <dbReference type="Rhea" id="RHEA-COMP:10731"/>
        <dbReference type="ChEBI" id="CHEBI:15378"/>
        <dbReference type="ChEBI" id="CHEBI:29969"/>
        <dbReference type="ChEBI" id="CHEBI:57287"/>
        <dbReference type="ChEBI" id="CHEBI:57288"/>
        <dbReference type="ChEBI" id="CHEBI:61930"/>
        <dbReference type="EC" id="2.3.1.48"/>
    </reaction>
</comment>
<dbReference type="RefSeq" id="XP_034244857.1">
    <property type="nucleotide sequence ID" value="XM_034388966.1"/>
</dbReference>
<keyword evidence="9" id="KW-0804">Transcription</keyword>
<evidence type="ECO:0000256" key="13">
    <source>
        <dbReference type="SAM" id="MobiDB-lite"/>
    </source>
</evidence>
<keyword evidence="6 12" id="KW-0862">Zinc</keyword>
<feature type="compositionally biased region" description="Basic and acidic residues" evidence="13">
    <location>
        <begin position="1"/>
        <end position="10"/>
    </location>
</feature>
<gene>
    <name evidence="16" type="primary">LOC117647269</name>
</gene>
<keyword evidence="7" id="KW-0156">Chromatin regulator</keyword>
<evidence type="ECO:0000256" key="7">
    <source>
        <dbReference type="ARBA" id="ARBA00022853"/>
    </source>
</evidence>
<keyword evidence="4 12" id="KW-0479">Metal-binding</keyword>
<feature type="region of interest" description="Disordered" evidence="13">
    <location>
        <begin position="1"/>
        <end position="29"/>
    </location>
</feature>
<evidence type="ECO:0000256" key="10">
    <source>
        <dbReference type="ARBA" id="ARBA00023242"/>
    </source>
</evidence>
<dbReference type="SMART" id="SM00551">
    <property type="entry name" value="ZnF_TAZ"/>
    <property type="match status" value="1"/>
</dbReference>
<dbReference type="EC" id="2.3.1.48" evidence="2"/>